<name>A0ABR6TJ60_9FIRM</name>
<accession>A0ABR6TJ60</accession>
<evidence type="ECO:0000313" key="1">
    <source>
        <dbReference type="EMBL" id="MBC2575458.1"/>
    </source>
</evidence>
<gene>
    <name evidence="1" type="ORF">HLB29_02015</name>
</gene>
<protein>
    <submittedName>
        <fullName evidence="1">Uncharacterized protein</fullName>
    </submittedName>
</protein>
<dbReference type="Proteomes" id="UP000713904">
    <property type="component" value="Unassembled WGS sequence"/>
</dbReference>
<keyword evidence="2" id="KW-1185">Reference proteome</keyword>
<sequence>MSECRECYSSNKRITPMIEPRECLENHLQYICGTCGRCICINKTEKGGLQRWNFPFKTLEIAKLYLRTADVTNKTNCGIYEIKSAKGRKLYKIFPNEIELRKYLKNNKGKTCETMTPAYQHSEYMEFPNSEIRRLNAEEVEKYLKEQKDAD</sequence>
<proteinExistence type="predicted"/>
<dbReference type="EMBL" id="JABGBW010000001">
    <property type="protein sequence ID" value="MBC2575458.1"/>
    <property type="molecule type" value="Genomic_DNA"/>
</dbReference>
<comment type="caution">
    <text evidence="1">The sequence shown here is derived from an EMBL/GenBank/DDBJ whole genome shotgun (WGS) entry which is preliminary data.</text>
</comment>
<organism evidence="1 2">
    <name type="scientific">Peptostreptococcus canis</name>
    <dbReference type="NCBI Taxonomy" id="1159213"/>
    <lineage>
        <taxon>Bacteria</taxon>
        <taxon>Bacillati</taxon>
        <taxon>Bacillota</taxon>
        <taxon>Clostridia</taxon>
        <taxon>Peptostreptococcales</taxon>
        <taxon>Peptostreptococcaceae</taxon>
        <taxon>Peptostreptococcus</taxon>
    </lineage>
</organism>
<reference evidence="1 2" key="1">
    <citation type="submission" date="2020-05" db="EMBL/GenBank/DDBJ databases">
        <title>Draft genome of xy-202 and genomic insight in genome of the genus Peptostreptococcus.</title>
        <authorList>
            <person name="Zhang Z."/>
        </authorList>
    </citation>
    <scope>NUCLEOTIDE SEQUENCE [LARGE SCALE GENOMIC DNA]</scope>
    <source>
        <strain evidence="1 2">DSM 27025</strain>
    </source>
</reference>
<dbReference type="RefSeq" id="WP_185623485.1">
    <property type="nucleotide sequence ID" value="NZ_JABGBW010000001.1"/>
</dbReference>
<evidence type="ECO:0000313" key="2">
    <source>
        <dbReference type="Proteomes" id="UP000713904"/>
    </source>
</evidence>